<dbReference type="InterPro" id="IPR052168">
    <property type="entry name" value="Cytochrome_b561_oxidase"/>
</dbReference>
<evidence type="ECO:0000256" key="5">
    <source>
        <dbReference type="ARBA" id="ARBA00022617"/>
    </source>
</evidence>
<accession>A0ABM7DQF8</accession>
<evidence type="ECO:0000256" key="7">
    <source>
        <dbReference type="ARBA" id="ARBA00022723"/>
    </source>
</evidence>
<keyword evidence="10" id="KW-0408">Iron</keyword>
<feature type="domain" description="Cytochrome b561 bacterial/Ni-hydrogenase" evidence="14">
    <location>
        <begin position="10"/>
        <end position="192"/>
    </location>
</feature>
<dbReference type="Proteomes" id="UP000278437">
    <property type="component" value="Chromosome"/>
</dbReference>
<evidence type="ECO:0000256" key="4">
    <source>
        <dbReference type="ARBA" id="ARBA00022475"/>
    </source>
</evidence>
<name>A0ABM7DQF8_9GAMM</name>
<evidence type="ECO:0000256" key="11">
    <source>
        <dbReference type="ARBA" id="ARBA00023136"/>
    </source>
</evidence>
<keyword evidence="8" id="KW-0249">Electron transport</keyword>
<keyword evidence="6 13" id="KW-0812">Transmembrane</keyword>
<feature type="transmembrane region" description="Helical" evidence="13">
    <location>
        <begin position="12"/>
        <end position="31"/>
    </location>
</feature>
<keyword evidence="9 13" id="KW-1133">Transmembrane helix</keyword>
<evidence type="ECO:0000256" key="2">
    <source>
        <dbReference type="ARBA" id="ARBA00004651"/>
    </source>
</evidence>
<dbReference type="SUPFAM" id="SSF81342">
    <property type="entry name" value="Transmembrane di-heme cytochromes"/>
    <property type="match status" value="1"/>
</dbReference>
<evidence type="ECO:0000256" key="3">
    <source>
        <dbReference type="ARBA" id="ARBA00022448"/>
    </source>
</evidence>
<dbReference type="RefSeq" id="WP_126169537.1">
    <property type="nucleotide sequence ID" value="NZ_CP020373.1"/>
</dbReference>
<keyword evidence="5" id="KW-0349">Heme</keyword>
<evidence type="ECO:0000313" key="16">
    <source>
        <dbReference type="Proteomes" id="UP000278437"/>
    </source>
</evidence>
<evidence type="ECO:0000256" key="1">
    <source>
        <dbReference type="ARBA" id="ARBA00001970"/>
    </source>
</evidence>
<reference evidence="16" key="1">
    <citation type="submission" date="2017-03" db="EMBL/GenBank/DDBJ databases">
        <title>Full genome sequence of a non-lethal Shewanella isolate that potentiates virulence of Vibio parahaemolyticus causing acute hepatopancreatic necrosis disease (AHPND) in shrimp.</title>
        <authorList>
            <person name="Prachumwat A."/>
            <person name="Sritunyalucksana K."/>
        </authorList>
    </citation>
    <scope>NUCLEOTIDE SEQUENCE [LARGE SCALE GENOMIC DNA]</scope>
    <source>
        <strain evidence="16">TH2012</strain>
    </source>
</reference>
<protein>
    <recommendedName>
        <fullName evidence="14">Cytochrome b561 bacterial/Ni-hydrogenase domain-containing protein</fullName>
    </recommendedName>
</protein>
<evidence type="ECO:0000256" key="13">
    <source>
        <dbReference type="SAM" id="Phobius"/>
    </source>
</evidence>
<evidence type="ECO:0000256" key="6">
    <source>
        <dbReference type="ARBA" id="ARBA00022692"/>
    </source>
</evidence>
<evidence type="ECO:0000256" key="8">
    <source>
        <dbReference type="ARBA" id="ARBA00022982"/>
    </source>
</evidence>
<evidence type="ECO:0000256" key="10">
    <source>
        <dbReference type="ARBA" id="ARBA00023004"/>
    </source>
</evidence>
<comment type="cofactor">
    <cofactor evidence="1">
        <name>heme b</name>
        <dbReference type="ChEBI" id="CHEBI:60344"/>
    </cofactor>
</comment>
<dbReference type="PANTHER" id="PTHR30529">
    <property type="entry name" value="CYTOCHROME B561"/>
    <property type="match status" value="1"/>
</dbReference>
<evidence type="ECO:0000256" key="12">
    <source>
        <dbReference type="ARBA" id="ARBA00037975"/>
    </source>
</evidence>
<evidence type="ECO:0000256" key="9">
    <source>
        <dbReference type="ARBA" id="ARBA00022989"/>
    </source>
</evidence>
<evidence type="ECO:0000313" key="15">
    <source>
        <dbReference type="EMBL" id="AZQ11923.1"/>
    </source>
</evidence>
<keyword evidence="3" id="KW-0813">Transport</keyword>
<evidence type="ECO:0000259" key="14">
    <source>
        <dbReference type="Pfam" id="PF01292"/>
    </source>
</evidence>
<feature type="transmembrane region" description="Helical" evidence="13">
    <location>
        <begin position="163"/>
        <end position="181"/>
    </location>
</feature>
<keyword evidence="7" id="KW-0479">Metal-binding</keyword>
<organism evidence="15 16">
    <name type="scientific">Shewanella khirikhana</name>
    <dbReference type="NCBI Taxonomy" id="1965282"/>
    <lineage>
        <taxon>Bacteria</taxon>
        <taxon>Pseudomonadati</taxon>
        <taxon>Pseudomonadota</taxon>
        <taxon>Gammaproteobacteria</taxon>
        <taxon>Alteromonadales</taxon>
        <taxon>Shewanellaceae</taxon>
        <taxon>Shewanella</taxon>
    </lineage>
</organism>
<keyword evidence="4" id="KW-1003">Cell membrane</keyword>
<dbReference type="Gene3D" id="1.20.950.20">
    <property type="entry name" value="Transmembrane di-heme cytochromes, Chain C"/>
    <property type="match status" value="1"/>
</dbReference>
<feature type="transmembrane region" description="Helical" evidence="13">
    <location>
        <begin position="51"/>
        <end position="73"/>
    </location>
</feature>
<comment type="subcellular location">
    <subcellularLocation>
        <location evidence="2">Cell membrane</location>
        <topology evidence="2">Multi-pass membrane protein</topology>
    </subcellularLocation>
</comment>
<dbReference type="Pfam" id="PF01292">
    <property type="entry name" value="Ni_hydr_CYTB"/>
    <property type="match status" value="1"/>
</dbReference>
<keyword evidence="16" id="KW-1185">Reference proteome</keyword>
<sequence length="196" mass="22796">MQIKNTDKSYGTIAKWLHWGTAILLLISYSSIYYRNWLAESDPEKWAANQIHFSVGITILVVVTLRIIWRLLNPLPTNESRSLIENIAARIMHFVLYISIVVMPVTGYLSIASYLSSGRGVIEYFFLFDMDVFKNVEAFNLFGITLEQLGDPAEHIHYVLGEWVLWILIVGHILAALYHHFIRRDRTLYKMTFDKK</sequence>
<feature type="transmembrane region" description="Helical" evidence="13">
    <location>
        <begin position="94"/>
        <end position="115"/>
    </location>
</feature>
<gene>
    <name evidence="15" type="ORF">STH12_02854</name>
</gene>
<keyword evidence="11 13" id="KW-0472">Membrane</keyword>
<proteinExistence type="inferred from homology"/>
<dbReference type="InterPro" id="IPR011577">
    <property type="entry name" value="Cyt_b561_bac/Ni-Hgenase"/>
</dbReference>
<dbReference type="EMBL" id="CP020373">
    <property type="protein sequence ID" value="AZQ11923.1"/>
    <property type="molecule type" value="Genomic_DNA"/>
</dbReference>
<comment type="similarity">
    <text evidence="12">Belongs to the cytochrome b561 family.</text>
</comment>
<dbReference type="PANTHER" id="PTHR30529:SF3">
    <property type="entry name" value="CYTOCHROME B561 HOMOLOG 1"/>
    <property type="match status" value="1"/>
</dbReference>
<dbReference type="InterPro" id="IPR016174">
    <property type="entry name" value="Di-haem_cyt_TM"/>
</dbReference>